<evidence type="ECO:0000256" key="4">
    <source>
        <dbReference type="SAM" id="Phobius"/>
    </source>
</evidence>
<feature type="compositionally biased region" description="Polar residues" evidence="3">
    <location>
        <begin position="335"/>
        <end position="345"/>
    </location>
</feature>
<dbReference type="InterPro" id="IPR003660">
    <property type="entry name" value="HAMP_dom"/>
</dbReference>
<sequence>MFTNLKIAYKLAIGFGFCLLLSAALTGVAIRQMANENHITDLFVTDTVPDLQDMKTIEGESKQLRILQYRHLLTKDSAGKGEVEASMTASIDKTTKAVQHNVDSAVAPQDIQNTHILQQKWNEYLGYQEKFLAASHKNDVAAGSLLLNGDMLHTFLDISAKISDMSAWIVQNSDNNAKRSEAAYHDGVLLLTGLLAASLILGCAFALIITRQITQPLRLVSEGYNSIRTICVANLNKAITALERGDLTVHVVPQTKPIEVKSRDEIGQVTVTFNEMLNTMKETILSFTRSQASLTGVVGQLQLAAAQVTQSSASVVSVAQQVGSGSEEISATMGEVSSASEQSARGASEVAQGAASQAVALASSRERLKNLTGSIDSVVHSAGEASGAASDAAGAAERGASTVARSIQSIRSIEQTIDASAETMGMLSESARTIGSIVETINQIAEQTNLLALNAAIEAARAGESGRGFAVVAEEVRKLAERSAVATREITSMIATVQERTQAATAATAKGRQEAATGVGLAGEVETALAEIARHAASVAARIAGIDEATRQMSAESNRISAEIDGVAAVVEQSSAAAEQMSASAEQVSASIQSVSAMSGQQAQSAASLLQSSSDLSDVAETLSETVRGFKVEESGATKLTLLKAA</sequence>
<gene>
    <name evidence="5" type="primary">yvaQ</name>
    <name evidence="5" type="ORF">CCAX7_004110</name>
</gene>
<comment type="similarity">
    <text evidence="2">Belongs to the methyl-accepting chemotaxis (MCP) protein family.</text>
</comment>
<protein>
    <submittedName>
        <fullName evidence="5">Sensory transducer protein YvaQ</fullName>
    </submittedName>
</protein>
<dbReference type="Proteomes" id="UP000287394">
    <property type="component" value="Chromosome"/>
</dbReference>
<dbReference type="RefSeq" id="WP_119323893.1">
    <property type="nucleotide sequence ID" value="NZ_AP025739.1"/>
</dbReference>
<dbReference type="CDD" id="cd06225">
    <property type="entry name" value="HAMP"/>
    <property type="match status" value="1"/>
</dbReference>
<dbReference type="AlphaFoldDB" id="A0A402D321"/>
<dbReference type="GO" id="GO:0007165">
    <property type="term" value="P:signal transduction"/>
    <property type="evidence" value="ECO:0007669"/>
    <property type="project" value="UniProtKB-KW"/>
</dbReference>
<keyword evidence="4" id="KW-1133">Transmembrane helix</keyword>
<dbReference type="PROSITE" id="PS50111">
    <property type="entry name" value="CHEMOTAXIS_TRANSDUC_2"/>
    <property type="match status" value="1"/>
</dbReference>
<dbReference type="Pfam" id="PF12729">
    <property type="entry name" value="4HB_MCP_1"/>
    <property type="match status" value="1"/>
</dbReference>
<dbReference type="PANTHER" id="PTHR32089:SF112">
    <property type="entry name" value="LYSOZYME-LIKE PROTEIN-RELATED"/>
    <property type="match status" value="1"/>
</dbReference>
<evidence type="ECO:0000256" key="2">
    <source>
        <dbReference type="ARBA" id="ARBA00029447"/>
    </source>
</evidence>
<dbReference type="SUPFAM" id="SSF58104">
    <property type="entry name" value="Methyl-accepting chemotaxis protein (MCP) signaling domain"/>
    <property type="match status" value="1"/>
</dbReference>
<keyword evidence="1" id="KW-0807">Transducer</keyword>
<accession>A0A402D321</accession>
<dbReference type="GO" id="GO:0016020">
    <property type="term" value="C:membrane"/>
    <property type="evidence" value="ECO:0007669"/>
    <property type="project" value="InterPro"/>
</dbReference>
<dbReference type="Pfam" id="PF00015">
    <property type="entry name" value="MCPsignal"/>
    <property type="match status" value="1"/>
</dbReference>
<dbReference type="EMBL" id="AP025739">
    <property type="protein sequence ID" value="BDI28360.1"/>
    <property type="molecule type" value="Genomic_DNA"/>
</dbReference>
<dbReference type="KEGG" id="ccot:CCAX7_004110"/>
<dbReference type="PROSITE" id="PS50885">
    <property type="entry name" value="HAMP"/>
    <property type="match status" value="1"/>
</dbReference>
<proteinExistence type="inferred from homology"/>
<dbReference type="Gene3D" id="6.10.340.10">
    <property type="match status" value="1"/>
</dbReference>
<dbReference type="PANTHER" id="PTHR32089">
    <property type="entry name" value="METHYL-ACCEPTING CHEMOTAXIS PROTEIN MCPB"/>
    <property type="match status" value="1"/>
</dbReference>
<organism evidence="5 6">
    <name type="scientific">Capsulimonas corticalis</name>
    <dbReference type="NCBI Taxonomy" id="2219043"/>
    <lineage>
        <taxon>Bacteria</taxon>
        <taxon>Bacillati</taxon>
        <taxon>Armatimonadota</taxon>
        <taxon>Armatimonadia</taxon>
        <taxon>Capsulimonadales</taxon>
        <taxon>Capsulimonadaceae</taxon>
        <taxon>Capsulimonas</taxon>
    </lineage>
</organism>
<dbReference type="SMART" id="SM00283">
    <property type="entry name" value="MA"/>
    <property type="match status" value="1"/>
</dbReference>
<evidence type="ECO:0000256" key="1">
    <source>
        <dbReference type="ARBA" id="ARBA00023224"/>
    </source>
</evidence>
<dbReference type="Pfam" id="PF00672">
    <property type="entry name" value="HAMP"/>
    <property type="match status" value="1"/>
</dbReference>
<feature type="transmembrane region" description="Helical" evidence="4">
    <location>
        <begin position="188"/>
        <end position="209"/>
    </location>
</feature>
<dbReference type="Gene3D" id="1.10.287.950">
    <property type="entry name" value="Methyl-accepting chemotaxis protein"/>
    <property type="match status" value="1"/>
</dbReference>
<keyword evidence="4" id="KW-0472">Membrane</keyword>
<keyword evidence="6" id="KW-1185">Reference proteome</keyword>
<dbReference type="OrthoDB" id="358716at2"/>
<feature type="region of interest" description="Disordered" evidence="3">
    <location>
        <begin position="329"/>
        <end position="349"/>
    </location>
</feature>
<keyword evidence="4" id="KW-0812">Transmembrane</keyword>
<evidence type="ECO:0000313" key="5">
    <source>
        <dbReference type="EMBL" id="BDI28360.1"/>
    </source>
</evidence>
<evidence type="ECO:0000313" key="6">
    <source>
        <dbReference type="Proteomes" id="UP000287394"/>
    </source>
</evidence>
<name>A0A402D321_9BACT</name>
<dbReference type="SMART" id="SM00304">
    <property type="entry name" value="HAMP"/>
    <property type="match status" value="1"/>
</dbReference>
<reference evidence="5 6" key="1">
    <citation type="journal article" date="2019" name="Int. J. Syst. Evol. Microbiol.">
        <title>Capsulimonas corticalis gen. nov., sp. nov., an aerobic capsulated bacterium, of a novel bacterial order, Capsulimonadales ord. nov., of the class Armatimonadia of the phylum Armatimonadetes.</title>
        <authorList>
            <person name="Li J."/>
            <person name="Kudo C."/>
            <person name="Tonouchi A."/>
        </authorList>
    </citation>
    <scope>NUCLEOTIDE SEQUENCE [LARGE SCALE GENOMIC DNA]</scope>
    <source>
        <strain evidence="5 6">AX-7</strain>
    </source>
</reference>
<evidence type="ECO:0000256" key="3">
    <source>
        <dbReference type="SAM" id="MobiDB-lite"/>
    </source>
</evidence>
<dbReference type="FunCoup" id="A0A402D321">
    <property type="interactions" value="63"/>
</dbReference>
<dbReference type="InterPro" id="IPR004089">
    <property type="entry name" value="MCPsignal_dom"/>
</dbReference>
<dbReference type="InterPro" id="IPR024478">
    <property type="entry name" value="HlyB_4HB_MCP"/>
</dbReference>
<dbReference type="CDD" id="cd11386">
    <property type="entry name" value="MCP_signal"/>
    <property type="match status" value="1"/>
</dbReference>